<dbReference type="GO" id="GO:0016301">
    <property type="term" value="F:kinase activity"/>
    <property type="evidence" value="ECO:0007669"/>
    <property type="project" value="InterPro"/>
</dbReference>
<evidence type="ECO:0000256" key="3">
    <source>
        <dbReference type="ARBA" id="ARBA00022741"/>
    </source>
</evidence>
<keyword evidence="3" id="KW-0547">Nucleotide-binding</keyword>
<evidence type="ECO:0000313" key="9">
    <source>
        <dbReference type="Proteomes" id="UP000481583"/>
    </source>
</evidence>
<reference evidence="8 9" key="1">
    <citation type="submission" date="2020-02" db="EMBL/GenBank/DDBJ databases">
        <title>Whole-genome analyses of novel actinobacteria.</title>
        <authorList>
            <person name="Sahin N."/>
        </authorList>
    </citation>
    <scope>NUCLEOTIDE SEQUENCE [LARGE SCALE GENOMIC DNA]</scope>
    <source>
        <strain evidence="8 9">A7024</strain>
    </source>
</reference>
<protein>
    <recommendedName>
        <fullName evidence="5">UDP-N-acetylglucosamine kinase</fullName>
        <ecNumber evidence="2">2.7.1.176</ecNumber>
    </recommendedName>
    <alternativeName>
        <fullName evidence="5">UDP-N-acetylglucosamine kinase</fullName>
    </alternativeName>
</protein>
<dbReference type="Gene3D" id="3.40.50.300">
    <property type="entry name" value="P-loop containing nucleotide triphosphate hydrolases"/>
    <property type="match status" value="2"/>
</dbReference>
<gene>
    <name evidence="8" type="ORF">G5C51_04480</name>
</gene>
<feature type="domain" description="Zeta toxin" evidence="7">
    <location>
        <begin position="32"/>
        <end position="213"/>
    </location>
</feature>
<accession>A0A6G4TTH0</accession>
<comment type="catalytic activity">
    <reaction evidence="6">
        <text>UDP-N-acetyl-alpha-D-glucosamine + ATP = UDP-N-acetyl-alpha-D-glucosamine 3'-phosphate + ADP + H(+)</text>
        <dbReference type="Rhea" id="RHEA:32671"/>
        <dbReference type="ChEBI" id="CHEBI:15378"/>
        <dbReference type="ChEBI" id="CHEBI:30616"/>
        <dbReference type="ChEBI" id="CHEBI:57705"/>
        <dbReference type="ChEBI" id="CHEBI:64353"/>
        <dbReference type="ChEBI" id="CHEBI:456216"/>
        <dbReference type="EC" id="2.7.1.176"/>
    </reaction>
</comment>
<evidence type="ECO:0000256" key="1">
    <source>
        <dbReference type="ARBA" id="ARBA00009104"/>
    </source>
</evidence>
<evidence type="ECO:0000313" key="8">
    <source>
        <dbReference type="EMBL" id="NGN63164.1"/>
    </source>
</evidence>
<dbReference type="EC" id="2.7.1.176" evidence="2"/>
<name>A0A6G4TTH0_9ACTN</name>
<keyword evidence="4" id="KW-0067">ATP-binding</keyword>
<evidence type="ECO:0000259" key="7">
    <source>
        <dbReference type="Pfam" id="PF06414"/>
    </source>
</evidence>
<organism evidence="8 9">
    <name type="scientific">Streptomyces coryli</name>
    <dbReference type="NCBI Taxonomy" id="1128680"/>
    <lineage>
        <taxon>Bacteria</taxon>
        <taxon>Bacillati</taxon>
        <taxon>Actinomycetota</taxon>
        <taxon>Actinomycetes</taxon>
        <taxon>Kitasatosporales</taxon>
        <taxon>Streptomycetaceae</taxon>
        <taxon>Streptomyces</taxon>
    </lineage>
</organism>
<evidence type="ECO:0000256" key="6">
    <source>
        <dbReference type="ARBA" id="ARBA00048178"/>
    </source>
</evidence>
<proteinExistence type="inferred from homology"/>
<feature type="domain" description="Zeta toxin" evidence="7">
    <location>
        <begin position="330"/>
        <end position="516"/>
    </location>
</feature>
<evidence type="ECO:0000256" key="5">
    <source>
        <dbReference type="ARBA" id="ARBA00032897"/>
    </source>
</evidence>
<dbReference type="Pfam" id="PF06414">
    <property type="entry name" value="Zeta_toxin"/>
    <property type="match status" value="2"/>
</dbReference>
<sequence length="619" mass="67361">MTETTPPGQLPADRQQQILHRQILPRALAGAVRQDRPVVVFVAGQPGAGKSTAGGWICKALSARGGAVQISRDKYRPDHPDYPQLLQADDREAGARVRPVVSRWQDNLETQVRARGVDAVVETTLADLEAFRTAAPAWRAAGYRIELVVVAVPDAVSQLAVLHRYLAQVTTEGTGRFVGWQNHDAASTALEDAVRVVESEQLADRIAVVRRDLQPLFTNELAAGHWRHPVGAGTAVAAERKRPWTATETRRFRGQQATVERQLARAPQPEEREVAVRPALERASAFAEPVKRQARIKPGRPGVRFLGLSAAEHKDTFDNAIVPGMLEPITPTERPRVVYVLGQPGAGKADVAGLVRRSLDLQGVTHLVGEHFKSLHPDYLELLKDDPRSAGAAIRDDYRAWMTQSEAYVRARRGNVTIEIAPGDAGEFWASALPFHQAGYRVEVVALAVREADSRQATAHRYALAVGMGLPGRFTSQAGHDTCFQAVPDVIAAVAAHPSVAAVTIINREGQALWRHEGAAAGPGAGPGAGAGRLVWSLLAERMRPYTDGEAERFLALQRRLRQELPQYRDELDDIAALARPLMPTWLLPPRLPQPGPATWLPLPASDYSPSTSSVCRAA</sequence>
<comment type="caution">
    <text evidence="8">The sequence shown here is derived from an EMBL/GenBank/DDBJ whole genome shotgun (WGS) entry which is preliminary data.</text>
</comment>
<dbReference type="GO" id="GO:0005524">
    <property type="term" value="F:ATP binding"/>
    <property type="evidence" value="ECO:0007669"/>
    <property type="project" value="UniProtKB-KW"/>
</dbReference>
<evidence type="ECO:0000256" key="2">
    <source>
        <dbReference type="ARBA" id="ARBA00011963"/>
    </source>
</evidence>
<dbReference type="RefSeq" id="WP_165231986.1">
    <property type="nucleotide sequence ID" value="NZ_JAAKZV010000010.1"/>
</dbReference>
<dbReference type="AlphaFoldDB" id="A0A6G4TTH0"/>
<keyword evidence="9" id="KW-1185">Reference proteome</keyword>
<dbReference type="InterPro" id="IPR027417">
    <property type="entry name" value="P-loop_NTPase"/>
</dbReference>
<dbReference type="EMBL" id="JAAKZV010000010">
    <property type="protein sequence ID" value="NGN63164.1"/>
    <property type="molecule type" value="Genomic_DNA"/>
</dbReference>
<dbReference type="SUPFAM" id="SSF52540">
    <property type="entry name" value="P-loop containing nucleoside triphosphate hydrolases"/>
    <property type="match status" value="1"/>
</dbReference>
<dbReference type="Proteomes" id="UP000481583">
    <property type="component" value="Unassembled WGS sequence"/>
</dbReference>
<dbReference type="InterPro" id="IPR010488">
    <property type="entry name" value="Zeta_toxin_domain"/>
</dbReference>
<comment type="similarity">
    <text evidence="1">Belongs to the zeta toxin family.</text>
</comment>
<evidence type="ECO:0000256" key="4">
    <source>
        <dbReference type="ARBA" id="ARBA00022840"/>
    </source>
</evidence>